<feature type="domain" description="Barstar (barnase inhibitor)" evidence="1">
    <location>
        <begin position="32"/>
        <end position="120"/>
    </location>
</feature>
<accession>A0A855MD73</accession>
<sequence>MSFNFFQTNELDALSSEYEKNGYVIIKSCFSQSKDIYDVFDEIKISLPLDPPLYSRCNFDAFSDSMFSGLDSLENDKVCVFLVDIKKALRNDSKSYNILLDIFSDNLPCLETEGKEVVLFIS</sequence>
<name>A0A855MD73_9GAMM</name>
<evidence type="ECO:0000313" key="3">
    <source>
        <dbReference type="EMBL" id="QPK14862.1"/>
    </source>
</evidence>
<proteinExistence type="predicted"/>
<dbReference type="EMBL" id="CP065030">
    <property type="protein sequence ID" value="QPK14862.1"/>
    <property type="molecule type" value="Genomic_DNA"/>
</dbReference>
<organism evidence="2">
    <name type="scientific">Pectobacterium versatile</name>
    <dbReference type="NCBI Taxonomy" id="2488639"/>
    <lineage>
        <taxon>Bacteria</taxon>
        <taxon>Pseudomonadati</taxon>
        <taxon>Pseudomonadota</taxon>
        <taxon>Gammaproteobacteria</taxon>
        <taxon>Enterobacterales</taxon>
        <taxon>Pectobacteriaceae</taxon>
        <taxon>Pectobacterium</taxon>
    </lineage>
</organism>
<dbReference type="EMBL" id="PDVW01000025">
    <property type="protein sequence ID" value="POY48733.1"/>
    <property type="molecule type" value="Genomic_DNA"/>
</dbReference>
<reference evidence="3 4" key="2">
    <citation type="submission" date="2020-11" db="EMBL/GenBank/DDBJ databases">
        <title>Complete genome sequence of Pectobacterium versatile F131.</title>
        <authorList>
            <person name="Shirshikov F.V."/>
            <person name="Miroshnikov K."/>
            <person name="Toshakov S.V."/>
            <person name="Kabanova A.P."/>
            <person name="Barannik A.P."/>
            <person name="Shneider M."/>
            <person name="Ignatov A.N."/>
            <person name="Miroshnikov K.A."/>
            <person name="Mikhailova Y.V."/>
            <person name="Shelenkov A."/>
            <person name="Yanushevich Y.G."/>
            <person name="Evseev P.V."/>
        </authorList>
    </citation>
    <scope>NUCLEOTIDE SEQUENCE [LARGE SCALE GENOMIC DNA]</scope>
    <source>
        <strain evidence="3 4">F131</strain>
    </source>
</reference>
<reference evidence="2" key="1">
    <citation type="submission" date="2017-12" db="EMBL/GenBank/DDBJ databases">
        <title>First report on the novel genomospecies/subspecies of Pectobacterium carotovorum in Russia.</title>
        <authorList>
            <person name="Shirshikov F.V."/>
            <person name="Miroshnikov K."/>
            <person name="Toshakov S.V."/>
            <person name="Kabanova A.P."/>
            <person name="Barannik A.P."/>
            <person name="Shneider M."/>
            <person name="Ignatov A.N."/>
            <person name="Miroshnikov K.A."/>
        </authorList>
    </citation>
    <scope>NUCLEOTIDE SEQUENCE [LARGE SCALE GENOMIC DNA]</scope>
    <source>
        <strain evidence="2">F131</strain>
    </source>
</reference>
<dbReference type="Pfam" id="PF01337">
    <property type="entry name" value="Barstar"/>
    <property type="match status" value="1"/>
</dbReference>
<dbReference type="Proteomes" id="UP000237284">
    <property type="component" value="Chromosome"/>
</dbReference>
<evidence type="ECO:0000313" key="2">
    <source>
        <dbReference type="EMBL" id="POY48733.1"/>
    </source>
</evidence>
<dbReference type="InterPro" id="IPR000468">
    <property type="entry name" value="Barstar"/>
</dbReference>
<dbReference type="RefSeq" id="WP_103862895.1">
    <property type="nucleotide sequence ID" value="NZ_CAKLHZ010000035.1"/>
</dbReference>
<gene>
    <name evidence="3" type="ORF">F131LOC_016110</name>
    <name evidence="2" type="ORF">F131LOC_03501</name>
</gene>
<evidence type="ECO:0000313" key="4">
    <source>
        <dbReference type="Proteomes" id="UP000237284"/>
    </source>
</evidence>
<dbReference type="AlphaFoldDB" id="A0A855MD73"/>
<evidence type="ECO:0000259" key="1">
    <source>
        <dbReference type="Pfam" id="PF01337"/>
    </source>
</evidence>
<protein>
    <submittedName>
        <fullName evidence="3">Barstar family protein</fullName>
    </submittedName>
</protein>